<dbReference type="SUPFAM" id="SSF109604">
    <property type="entry name" value="HD-domain/PDEase-like"/>
    <property type="match status" value="1"/>
</dbReference>
<dbReference type="InterPro" id="IPR039356">
    <property type="entry name" value="YfbR/HDDC2"/>
</dbReference>
<dbReference type="GO" id="GO:0002953">
    <property type="term" value="F:5'-deoxynucleotidase activity"/>
    <property type="evidence" value="ECO:0007669"/>
    <property type="project" value="InterPro"/>
</dbReference>
<reference evidence="4 5" key="1">
    <citation type="submission" date="2020-08" db="EMBL/GenBank/DDBJ databases">
        <authorList>
            <person name="Ren C."/>
            <person name="Gu Y."/>
            <person name="Xu Y."/>
        </authorList>
    </citation>
    <scope>NUCLEOTIDE SEQUENCE [LARGE SCALE GENOMIC DNA]</scope>
    <source>
        <strain evidence="4 5">LBM18003</strain>
    </source>
</reference>
<keyword evidence="5" id="KW-1185">Reference proteome</keyword>
<name>A0A7G9WK38_9FIRM</name>
<feature type="domain" description="HD" evidence="3">
    <location>
        <begin position="16"/>
        <end position="178"/>
    </location>
</feature>
<dbReference type="PANTHER" id="PTHR11845:SF13">
    <property type="entry name" value="5'-DEOXYNUCLEOTIDASE HDDC2"/>
    <property type="match status" value="1"/>
</dbReference>
<dbReference type="InterPro" id="IPR006674">
    <property type="entry name" value="HD_domain"/>
</dbReference>
<dbReference type="KEGG" id="caml:H6X83_05370"/>
<dbReference type="RefSeq" id="WP_212508119.1">
    <property type="nucleotide sequence ID" value="NZ_CP060696.1"/>
</dbReference>
<dbReference type="GO" id="GO:0046872">
    <property type="term" value="F:metal ion binding"/>
    <property type="evidence" value="ECO:0007669"/>
    <property type="project" value="UniProtKB-KW"/>
</dbReference>
<dbReference type="GO" id="GO:0005737">
    <property type="term" value="C:cytoplasm"/>
    <property type="evidence" value="ECO:0007669"/>
    <property type="project" value="TreeGrafter"/>
</dbReference>
<dbReference type="EMBL" id="CP060696">
    <property type="protein sequence ID" value="QNO19050.1"/>
    <property type="molecule type" value="Genomic_DNA"/>
</dbReference>
<accession>A0A7G9WK38</accession>
<dbReference type="Proteomes" id="UP000516046">
    <property type="component" value="Chromosome"/>
</dbReference>
<sequence length="196" mass="22398">MDSERFQKQIAFSMECDKMKTIYRNTLLADGSRRETDAEHSWHIALMATLLQEYAPQGISCDHTVQLCLAHDLVEIYAGDTFAYDTEGYKSKTVREAAAADKLFAILPQDQCKSYRALWDEFETCKTPDAVFANCCDRFQPVLNNMATDGHTWKLNHVHRGQVEARLHLIQENMPELWPVCTDMLDTAVSSGWLTE</sequence>
<evidence type="ECO:0000256" key="2">
    <source>
        <dbReference type="ARBA" id="ARBA00022801"/>
    </source>
</evidence>
<dbReference type="AlphaFoldDB" id="A0A7G9WK38"/>
<dbReference type="Pfam" id="PF13023">
    <property type="entry name" value="HD_3"/>
    <property type="match status" value="1"/>
</dbReference>
<keyword evidence="2" id="KW-0378">Hydrolase</keyword>
<dbReference type="PANTHER" id="PTHR11845">
    <property type="entry name" value="5'-DEOXYNUCLEOTIDASE HDDC2"/>
    <property type="match status" value="1"/>
</dbReference>
<protein>
    <submittedName>
        <fullName evidence="4">HD domain-containing protein</fullName>
    </submittedName>
</protein>
<dbReference type="Gene3D" id="1.10.3210.10">
    <property type="entry name" value="Hypothetical protein af1432"/>
    <property type="match status" value="1"/>
</dbReference>
<evidence type="ECO:0000313" key="5">
    <source>
        <dbReference type="Proteomes" id="UP000516046"/>
    </source>
</evidence>
<evidence type="ECO:0000259" key="3">
    <source>
        <dbReference type="Pfam" id="PF13023"/>
    </source>
</evidence>
<evidence type="ECO:0000256" key="1">
    <source>
        <dbReference type="ARBA" id="ARBA00022723"/>
    </source>
</evidence>
<evidence type="ECO:0000313" key="4">
    <source>
        <dbReference type="EMBL" id="QNO19050.1"/>
    </source>
</evidence>
<keyword evidence="1" id="KW-0479">Metal-binding</keyword>
<organism evidence="4 5">
    <name type="scientific">Caproicibacterium amylolyticum</name>
    <dbReference type="NCBI Taxonomy" id="2766537"/>
    <lineage>
        <taxon>Bacteria</taxon>
        <taxon>Bacillati</taxon>
        <taxon>Bacillota</taxon>
        <taxon>Clostridia</taxon>
        <taxon>Eubacteriales</taxon>
        <taxon>Oscillospiraceae</taxon>
        <taxon>Caproicibacterium</taxon>
    </lineage>
</organism>
<gene>
    <name evidence="4" type="ORF">H6X83_05370</name>
</gene>
<proteinExistence type="predicted"/>